<sequence>MLLLYWIFSYFVGNFLTAWWVGKWKNTDLRTERSGNLGARNAGAVLGKAAFGLTFVGDALKGILVLYVGYVLDFSTLTIATGAFFVIIGHLYPLWLKGKGGKGIATFIGVSLALNPFLFGMLAVVFLLLLSVIRSATLSMILAFSAYGILCLVIPEYQDLAPLSLIIIIIIIKHRHDVVDSWHERWWNKSNLN</sequence>
<evidence type="ECO:0000313" key="11">
    <source>
        <dbReference type="EMBL" id="MBD7944061.1"/>
    </source>
</evidence>
<dbReference type="InterPro" id="IPR003811">
    <property type="entry name" value="G3P_acylTferase_PlsY"/>
</dbReference>
<name>A0ABR8R8K3_9BACI</name>
<evidence type="ECO:0000256" key="3">
    <source>
        <dbReference type="ARBA" id="ARBA00022679"/>
    </source>
</evidence>
<evidence type="ECO:0000256" key="4">
    <source>
        <dbReference type="ARBA" id="ARBA00022692"/>
    </source>
</evidence>
<comment type="catalytic activity">
    <reaction evidence="10">
        <text>an acyl phosphate + sn-glycerol 3-phosphate = a 1-acyl-sn-glycero-3-phosphate + phosphate</text>
        <dbReference type="Rhea" id="RHEA:34075"/>
        <dbReference type="ChEBI" id="CHEBI:43474"/>
        <dbReference type="ChEBI" id="CHEBI:57597"/>
        <dbReference type="ChEBI" id="CHEBI:57970"/>
        <dbReference type="ChEBI" id="CHEBI:59918"/>
        <dbReference type="EC" id="2.3.1.275"/>
    </reaction>
</comment>
<dbReference type="EMBL" id="JACSQO010000003">
    <property type="protein sequence ID" value="MBD7944061.1"/>
    <property type="molecule type" value="Genomic_DNA"/>
</dbReference>
<comment type="caution">
    <text evidence="11">The sequence shown here is derived from an EMBL/GenBank/DDBJ whole genome shotgun (WGS) entry which is preliminary data.</text>
</comment>
<dbReference type="PANTHER" id="PTHR30309:SF0">
    <property type="entry name" value="GLYCEROL-3-PHOSPHATE ACYLTRANSFERASE-RELATED"/>
    <property type="match status" value="1"/>
</dbReference>
<protein>
    <recommendedName>
        <fullName evidence="10">Glycerol-3-phosphate acyltransferase</fullName>
    </recommendedName>
    <alternativeName>
        <fullName evidence="10">Acyl-PO4 G3P acyltransferase</fullName>
    </alternativeName>
    <alternativeName>
        <fullName evidence="10">Acyl-phosphate--glycerol-3-phosphate acyltransferase</fullName>
    </alternativeName>
    <alternativeName>
        <fullName evidence="10">G3P acyltransferase</fullName>
        <shortName evidence="10">GPAT</shortName>
        <ecNumber evidence="10">2.3.1.275</ecNumber>
    </alternativeName>
    <alternativeName>
        <fullName evidence="10">Lysophosphatidic acid synthase</fullName>
        <shortName evidence="10">LPA synthase</shortName>
    </alternativeName>
</protein>
<evidence type="ECO:0000256" key="1">
    <source>
        <dbReference type="ARBA" id="ARBA00022475"/>
    </source>
</evidence>
<dbReference type="SMART" id="SM01207">
    <property type="entry name" value="G3P_acyltransf"/>
    <property type="match status" value="1"/>
</dbReference>
<comment type="function">
    <text evidence="10">Catalyzes the transfer of an acyl group from acyl-phosphate (acyl-PO(4)) to glycerol-3-phosphate (G3P) to form lysophosphatidic acid (LPA). This enzyme utilizes acyl-phosphate as fatty acyl donor, but not acyl-CoA or acyl-ACP.</text>
</comment>
<evidence type="ECO:0000256" key="10">
    <source>
        <dbReference type="HAMAP-Rule" id="MF_01043"/>
    </source>
</evidence>
<keyword evidence="5 10" id="KW-1133">Transmembrane helix</keyword>
<accession>A0ABR8R8K3</accession>
<keyword evidence="11" id="KW-0012">Acyltransferase</keyword>
<dbReference type="RefSeq" id="WP_191696947.1">
    <property type="nucleotide sequence ID" value="NZ_JACSQO010000003.1"/>
</dbReference>
<dbReference type="EC" id="2.3.1.275" evidence="10"/>
<evidence type="ECO:0000256" key="6">
    <source>
        <dbReference type="ARBA" id="ARBA00023098"/>
    </source>
</evidence>
<evidence type="ECO:0000313" key="12">
    <source>
        <dbReference type="Proteomes" id="UP000640786"/>
    </source>
</evidence>
<comment type="similarity">
    <text evidence="10">Belongs to the PlsY family.</text>
</comment>
<organism evidence="11 12">
    <name type="scientific">Psychrobacillus faecigallinarum</name>
    <dbReference type="NCBI Taxonomy" id="2762235"/>
    <lineage>
        <taxon>Bacteria</taxon>
        <taxon>Bacillati</taxon>
        <taxon>Bacillota</taxon>
        <taxon>Bacilli</taxon>
        <taxon>Bacillales</taxon>
        <taxon>Bacillaceae</taxon>
        <taxon>Psychrobacillus</taxon>
    </lineage>
</organism>
<keyword evidence="6 10" id="KW-0443">Lipid metabolism</keyword>
<feature type="transmembrane region" description="Helical" evidence="10">
    <location>
        <begin position="107"/>
        <end position="130"/>
    </location>
</feature>
<keyword evidence="7 10" id="KW-0472">Membrane</keyword>
<dbReference type="PANTHER" id="PTHR30309">
    <property type="entry name" value="INNER MEMBRANE PROTEIN YGIH"/>
    <property type="match status" value="1"/>
</dbReference>
<keyword evidence="4 10" id="KW-0812">Transmembrane</keyword>
<proteinExistence type="inferred from homology"/>
<evidence type="ECO:0000256" key="9">
    <source>
        <dbReference type="ARBA" id="ARBA00023264"/>
    </source>
</evidence>
<comment type="subunit">
    <text evidence="10">Probably interacts with PlsX.</text>
</comment>
<evidence type="ECO:0000256" key="5">
    <source>
        <dbReference type="ARBA" id="ARBA00022989"/>
    </source>
</evidence>
<comment type="subcellular location">
    <subcellularLocation>
        <location evidence="10">Cell membrane</location>
        <topology evidence="10">Multi-pass membrane protein</topology>
    </subcellularLocation>
</comment>
<keyword evidence="2 10" id="KW-0444">Lipid biosynthesis</keyword>
<keyword evidence="1 10" id="KW-1003">Cell membrane</keyword>
<feature type="transmembrane region" description="Helical" evidence="10">
    <location>
        <begin position="136"/>
        <end position="154"/>
    </location>
</feature>
<evidence type="ECO:0000256" key="8">
    <source>
        <dbReference type="ARBA" id="ARBA00023209"/>
    </source>
</evidence>
<keyword evidence="3 10" id="KW-0808">Transferase</keyword>
<feature type="transmembrane region" description="Helical" evidence="10">
    <location>
        <begin position="74"/>
        <end position="95"/>
    </location>
</feature>
<keyword evidence="8 10" id="KW-0594">Phospholipid biosynthesis</keyword>
<dbReference type="GO" id="GO:0016746">
    <property type="term" value="F:acyltransferase activity"/>
    <property type="evidence" value="ECO:0007669"/>
    <property type="project" value="UniProtKB-KW"/>
</dbReference>
<keyword evidence="12" id="KW-1185">Reference proteome</keyword>
<evidence type="ECO:0000256" key="2">
    <source>
        <dbReference type="ARBA" id="ARBA00022516"/>
    </source>
</evidence>
<reference evidence="11 12" key="1">
    <citation type="submission" date="2020-08" db="EMBL/GenBank/DDBJ databases">
        <title>A Genomic Blueprint of the Chicken Gut Microbiome.</title>
        <authorList>
            <person name="Gilroy R."/>
            <person name="Ravi A."/>
            <person name="Getino M."/>
            <person name="Pursley I."/>
            <person name="Horton D.L."/>
            <person name="Alikhan N.-F."/>
            <person name="Baker D."/>
            <person name="Gharbi K."/>
            <person name="Hall N."/>
            <person name="Watson M."/>
            <person name="Adriaenssens E.M."/>
            <person name="Foster-Nyarko E."/>
            <person name="Jarju S."/>
            <person name="Secka A."/>
            <person name="Antonio M."/>
            <person name="Oren A."/>
            <person name="Chaudhuri R."/>
            <person name="La Ragione R.M."/>
            <person name="Hildebrand F."/>
            <person name="Pallen M.J."/>
        </authorList>
    </citation>
    <scope>NUCLEOTIDE SEQUENCE [LARGE SCALE GENOMIC DNA]</scope>
    <source>
        <strain evidence="11 12">Sa2BUA9</strain>
    </source>
</reference>
<dbReference type="Pfam" id="PF02660">
    <property type="entry name" value="G3P_acyltransf"/>
    <property type="match status" value="1"/>
</dbReference>
<feature type="transmembrane region" description="Helical" evidence="10">
    <location>
        <begin position="6"/>
        <end position="24"/>
    </location>
</feature>
<gene>
    <name evidence="10" type="primary">plsY</name>
    <name evidence="11" type="ORF">H9650_08010</name>
</gene>
<comment type="pathway">
    <text evidence="10">Lipid metabolism; phospholipid metabolism.</text>
</comment>
<evidence type="ECO:0000256" key="7">
    <source>
        <dbReference type="ARBA" id="ARBA00023136"/>
    </source>
</evidence>
<dbReference type="HAMAP" id="MF_01043">
    <property type="entry name" value="PlsY"/>
    <property type="match status" value="1"/>
</dbReference>
<keyword evidence="9 10" id="KW-1208">Phospholipid metabolism</keyword>
<dbReference type="Proteomes" id="UP000640786">
    <property type="component" value="Unassembled WGS sequence"/>
</dbReference>
<feature type="transmembrane region" description="Helical" evidence="10">
    <location>
        <begin position="45"/>
        <end position="68"/>
    </location>
</feature>